<keyword evidence="1" id="KW-0802">TPR repeat</keyword>
<feature type="region of interest" description="Disordered" evidence="2">
    <location>
        <begin position="1"/>
        <end position="33"/>
    </location>
</feature>
<evidence type="ECO:0000256" key="3">
    <source>
        <dbReference type="SAM" id="Phobius"/>
    </source>
</evidence>
<dbReference type="Gene3D" id="1.25.40.10">
    <property type="entry name" value="Tetratricopeptide repeat domain"/>
    <property type="match status" value="1"/>
</dbReference>
<dbReference type="SMART" id="SM00028">
    <property type="entry name" value="TPR"/>
    <property type="match status" value="2"/>
</dbReference>
<feature type="compositionally biased region" description="Acidic residues" evidence="2">
    <location>
        <begin position="71"/>
        <end position="87"/>
    </location>
</feature>
<dbReference type="OrthoDB" id="5149611at2"/>
<evidence type="ECO:0000313" key="4">
    <source>
        <dbReference type="EMBL" id="SHJ52479.1"/>
    </source>
</evidence>
<protein>
    <submittedName>
        <fullName evidence="4">Cytochrome c-type biogenesis protein CcmH/NrfG</fullName>
    </submittedName>
</protein>
<keyword evidence="5" id="KW-1185">Reference proteome</keyword>
<dbReference type="Proteomes" id="UP000184512">
    <property type="component" value="Unassembled WGS sequence"/>
</dbReference>
<gene>
    <name evidence="4" type="ORF">SAMN02745244_02707</name>
</gene>
<evidence type="ECO:0000256" key="1">
    <source>
        <dbReference type="PROSITE-ProRule" id="PRU00339"/>
    </source>
</evidence>
<keyword evidence="3" id="KW-0472">Membrane</keyword>
<name>A0A1M6K0J0_9ACTN</name>
<dbReference type="SUPFAM" id="SSF48452">
    <property type="entry name" value="TPR-like"/>
    <property type="match status" value="1"/>
</dbReference>
<reference evidence="4 5" key="1">
    <citation type="submission" date="2016-11" db="EMBL/GenBank/DDBJ databases">
        <authorList>
            <person name="Jaros S."/>
            <person name="Januszkiewicz K."/>
            <person name="Wedrychowicz H."/>
        </authorList>
    </citation>
    <scope>NUCLEOTIDE SEQUENCE [LARGE SCALE GENOMIC DNA]</scope>
    <source>
        <strain evidence="4 5">DSM 12906</strain>
    </source>
</reference>
<dbReference type="InterPro" id="IPR019734">
    <property type="entry name" value="TPR_rpt"/>
</dbReference>
<feature type="compositionally biased region" description="Low complexity" evidence="2">
    <location>
        <begin position="258"/>
        <end position="275"/>
    </location>
</feature>
<evidence type="ECO:0000313" key="5">
    <source>
        <dbReference type="Proteomes" id="UP000184512"/>
    </source>
</evidence>
<feature type="region of interest" description="Disordered" evidence="2">
    <location>
        <begin position="51"/>
        <end position="107"/>
    </location>
</feature>
<proteinExistence type="predicted"/>
<dbReference type="EMBL" id="FQZG01000055">
    <property type="protein sequence ID" value="SHJ52479.1"/>
    <property type="molecule type" value="Genomic_DNA"/>
</dbReference>
<dbReference type="STRING" id="1123357.SAMN02745244_02707"/>
<feature type="region of interest" description="Disordered" evidence="2">
    <location>
        <begin position="255"/>
        <end position="275"/>
    </location>
</feature>
<dbReference type="RefSeq" id="WP_073189171.1">
    <property type="nucleotide sequence ID" value="NZ_FQZG01000055.1"/>
</dbReference>
<keyword evidence="3" id="KW-1133">Transmembrane helix</keyword>
<organism evidence="4 5">
    <name type="scientific">Tessaracoccus bendigoensis DSM 12906</name>
    <dbReference type="NCBI Taxonomy" id="1123357"/>
    <lineage>
        <taxon>Bacteria</taxon>
        <taxon>Bacillati</taxon>
        <taxon>Actinomycetota</taxon>
        <taxon>Actinomycetes</taxon>
        <taxon>Propionibacteriales</taxon>
        <taxon>Propionibacteriaceae</taxon>
        <taxon>Tessaracoccus</taxon>
    </lineage>
</organism>
<feature type="transmembrane region" description="Helical" evidence="3">
    <location>
        <begin position="113"/>
        <end position="132"/>
    </location>
</feature>
<keyword evidence="3" id="KW-0812">Transmembrane</keyword>
<dbReference type="InterPro" id="IPR011990">
    <property type="entry name" value="TPR-like_helical_dom_sf"/>
</dbReference>
<dbReference type="PROSITE" id="PS50005">
    <property type="entry name" value="TPR"/>
    <property type="match status" value="1"/>
</dbReference>
<dbReference type="AlphaFoldDB" id="A0A1M6K0J0"/>
<evidence type="ECO:0000256" key="2">
    <source>
        <dbReference type="SAM" id="MobiDB-lite"/>
    </source>
</evidence>
<feature type="repeat" description="TPR" evidence="1">
    <location>
        <begin position="174"/>
        <end position="207"/>
    </location>
</feature>
<feature type="compositionally biased region" description="Low complexity" evidence="2">
    <location>
        <begin position="9"/>
        <end position="22"/>
    </location>
</feature>
<sequence length="275" mass="28896">MNAQNSADGARPGAPGNAAGPPSEHVEELRAFLAGAPESLREWADEQLAAVGEPVVDQPTAKPWQTREPEQSDDADLALAELGEDDDAPTRPKIHTPMDKANTPVPTRKKRPAALIPVLGLILVAAVVYGVFRLGQPADTAAAPEASPTSTASTSDVARMAELEAKVVSTPDDVATNLELGVLRFNAGDSEGAEELWRKVTEVDPRNPQAWYNLGFLHLAQDPPDVEGARADWQAVLDVAPDSDLAATVQSHLSALEAMPTGSPSPAASPTSTEE</sequence>
<accession>A0A1M6K0J0</accession>